<evidence type="ECO:0000256" key="7">
    <source>
        <dbReference type="ARBA" id="ARBA00031812"/>
    </source>
</evidence>
<dbReference type="GO" id="GO:0005524">
    <property type="term" value="F:ATP binding"/>
    <property type="evidence" value="ECO:0007669"/>
    <property type="project" value="UniProtKB-KW"/>
</dbReference>
<feature type="compositionally biased region" description="Low complexity" evidence="10">
    <location>
        <begin position="35"/>
        <end position="62"/>
    </location>
</feature>
<comment type="caution">
    <text evidence="13">The sequence shown here is derived from an EMBL/GenBank/DDBJ whole genome shotgun (WGS) entry which is preliminary data.</text>
</comment>
<dbReference type="CDD" id="cd00517">
    <property type="entry name" value="ATPS"/>
    <property type="match status" value="1"/>
</dbReference>
<evidence type="ECO:0000259" key="12">
    <source>
        <dbReference type="Pfam" id="PF14306"/>
    </source>
</evidence>
<keyword evidence="6" id="KW-0067">ATP-binding</keyword>
<protein>
    <recommendedName>
        <fullName evidence="2">sulfate adenylyltransferase</fullName>
        <ecNumber evidence="2">2.7.7.4</ecNumber>
    </recommendedName>
    <alternativeName>
        <fullName evidence="9">ATP-sulfurylase</fullName>
    </alternativeName>
    <alternativeName>
        <fullName evidence="7">Sulfate adenylate transferase</fullName>
    </alternativeName>
</protein>
<evidence type="ECO:0000256" key="3">
    <source>
        <dbReference type="ARBA" id="ARBA00022679"/>
    </source>
</evidence>
<gene>
    <name evidence="13" type="ORF">WJX84_003836</name>
</gene>
<evidence type="ECO:0000259" key="11">
    <source>
        <dbReference type="Pfam" id="PF01747"/>
    </source>
</evidence>
<evidence type="ECO:0000256" key="5">
    <source>
        <dbReference type="ARBA" id="ARBA00022741"/>
    </source>
</evidence>
<keyword evidence="14" id="KW-1185">Reference proteome</keyword>
<reference evidence="13 14" key="1">
    <citation type="journal article" date="2024" name="Nat. Commun.">
        <title>Phylogenomics reveals the evolutionary origins of lichenization in chlorophyte algae.</title>
        <authorList>
            <person name="Puginier C."/>
            <person name="Libourel C."/>
            <person name="Otte J."/>
            <person name="Skaloud P."/>
            <person name="Haon M."/>
            <person name="Grisel S."/>
            <person name="Petersen M."/>
            <person name="Berrin J.G."/>
            <person name="Delaux P.M."/>
            <person name="Dal Grande F."/>
            <person name="Keller J."/>
        </authorList>
    </citation>
    <scope>NUCLEOTIDE SEQUENCE [LARGE SCALE GENOMIC DNA]</scope>
    <source>
        <strain evidence="13 14">SAG 2523</strain>
    </source>
</reference>
<dbReference type="NCBIfam" id="TIGR00339">
    <property type="entry name" value="sopT"/>
    <property type="match status" value="1"/>
</dbReference>
<evidence type="ECO:0000256" key="2">
    <source>
        <dbReference type="ARBA" id="ARBA00012391"/>
    </source>
</evidence>
<dbReference type="PANTHER" id="PTHR43509">
    <property type="match status" value="1"/>
</dbReference>
<dbReference type="GO" id="GO:0000103">
    <property type="term" value="P:sulfate assimilation"/>
    <property type="evidence" value="ECO:0007669"/>
    <property type="project" value="InterPro"/>
</dbReference>
<name>A0AAW1TGW4_9CHLO</name>
<dbReference type="PANTHER" id="PTHR43509:SF1">
    <property type="entry name" value="SULFATE ADENYLYLTRANSFERASE"/>
    <property type="match status" value="1"/>
</dbReference>
<comment type="similarity">
    <text evidence="8">Belongs to the sulfate adenylyltransferase family.</text>
</comment>
<evidence type="ECO:0000313" key="14">
    <source>
        <dbReference type="Proteomes" id="UP001485043"/>
    </source>
</evidence>
<dbReference type="GO" id="GO:0004781">
    <property type="term" value="F:sulfate adenylyltransferase (ATP) activity"/>
    <property type="evidence" value="ECO:0007669"/>
    <property type="project" value="UniProtKB-EC"/>
</dbReference>
<dbReference type="Gene3D" id="3.40.50.620">
    <property type="entry name" value="HUPs"/>
    <property type="match status" value="1"/>
</dbReference>
<dbReference type="InterPro" id="IPR015947">
    <property type="entry name" value="PUA-like_sf"/>
</dbReference>
<evidence type="ECO:0000256" key="4">
    <source>
        <dbReference type="ARBA" id="ARBA00022695"/>
    </source>
</evidence>
<dbReference type="EMBL" id="JALJOV010000046">
    <property type="protein sequence ID" value="KAK9868083.1"/>
    <property type="molecule type" value="Genomic_DNA"/>
</dbReference>
<feature type="domain" description="ATP-sulfurylase PUA-like" evidence="12">
    <location>
        <begin position="92"/>
        <end position="243"/>
    </location>
</feature>
<dbReference type="SUPFAM" id="SSF88697">
    <property type="entry name" value="PUA domain-like"/>
    <property type="match status" value="1"/>
</dbReference>
<feature type="domain" description="Sulphate adenylyltransferase catalytic" evidence="11">
    <location>
        <begin position="253"/>
        <end position="465"/>
    </location>
</feature>
<keyword evidence="5" id="KW-0547">Nucleotide-binding</keyword>
<evidence type="ECO:0000256" key="9">
    <source>
        <dbReference type="ARBA" id="ARBA00041598"/>
    </source>
</evidence>
<dbReference type="EC" id="2.7.7.4" evidence="2"/>
<evidence type="ECO:0000256" key="8">
    <source>
        <dbReference type="ARBA" id="ARBA00037980"/>
    </source>
</evidence>
<keyword evidence="4" id="KW-0548">Nucleotidyltransferase</keyword>
<feature type="region of interest" description="Disordered" evidence="10">
    <location>
        <begin position="1"/>
        <end position="69"/>
    </location>
</feature>
<accession>A0AAW1TGW4</accession>
<organism evidence="13 14">
    <name type="scientific">Apatococcus fuscideae</name>
    <dbReference type="NCBI Taxonomy" id="2026836"/>
    <lineage>
        <taxon>Eukaryota</taxon>
        <taxon>Viridiplantae</taxon>
        <taxon>Chlorophyta</taxon>
        <taxon>core chlorophytes</taxon>
        <taxon>Trebouxiophyceae</taxon>
        <taxon>Chlorellales</taxon>
        <taxon>Chlorellaceae</taxon>
        <taxon>Apatococcus</taxon>
    </lineage>
</organism>
<dbReference type="InterPro" id="IPR024951">
    <property type="entry name" value="Sulfurylase_cat_dom"/>
</dbReference>
<dbReference type="InterPro" id="IPR025980">
    <property type="entry name" value="ATP-Sase_PUA-like_dom"/>
</dbReference>
<keyword evidence="3" id="KW-0808">Transferase</keyword>
<dbReference type="InterPro" id="IPR014729">
    <property type="entry name" value="Rossmann-like_a/b/a_fold"/>
</dbReference>
<evidence type="ECO:0000256" key="6">
    <source>
        <dbReference type="ARBA" id="ARBA00022840"/>
    </source>
</evidence>
<dbReference type="Proteomes" id="UP001485043">
    <property type="component" value="Unassembled WGS sequence"/>
</dbReference>
<evidence type="ECO:0000256" key="1">
    <source>
        <dbReference type="ARBA" id="ARBA00005048"/>
    </source>
</evidence>
<comment type="pathway">
    <text evidence="1">Sulfur metabolism; hydrogen sulfide biosynthesis; sulfite from sulfate: step 1/3.</text>
</comment>
<dbReference type="AlphaFoldDB" id="A0AAW1TGW4"/>
<dbReference type="InterPro" id="IPR002650">
    <property type="entry name" value="Sulphate_adenylyltransferase"/>
</dbReference>
<dbReference type="SUPFAM" id="SSF52374">
    <property type="entry name" value="Nucleotidylyl transferase"/>
    <property type="match status" value="1"/>
</dbReference>
<evidence type="ECO:0000256" key="10">
    <source>
        <dbReference type="SAM" id="MobiDB-lite"/>
    </source>
</evidence>
<sequence>MNSLLVGPTCSPPALAGQPARQVANQPAGGCAVRSSSLPSKHSSSVAVPSVSSAPGSNSLSSQGLRPVTSCGRTARMSVNAAATEELQELQSPHGGKLVNLMASAEQKAKAIEACTKSVECSDRNACDVELLTVGAFSPLEGFMAEEEYYSVVQDWRLKNGLLWGLPIVMDTDSEDIGVGDTVLLKYQGQDIATFEISSKWRPNKPLEALKCYGTSSIEHPAVQMISMERGKYYLGGKVTGLELPKRVFPCASPAEVRSTLPAGKDVLAFQCRNPIHRAHYELFTRALDAPNVQQGAVCLVHPTCGPTQDDDIPGIVRYRTYEVLKEEVKNQALRWAYLPYAMHMAGPREAIQHMIIRKNYGCTHFIIGRDMAGSKSSVTGEDFYGAYEAQEVAQKHAMELNMQTVPSLNITYTEEAGYVTADKAKGEGLKELKLSGTKFRQMLRGGEDIPEWFAFKSVVDVLREATPSS</sequence>
<evidence type="ECO:0000313" key="13">
    <source>
        <dbReference type="EMBL" id="KAK9868083.1"/>
    </source>
</evidence>
<dbReference type="Pfam" id="PF01747">
    <property type="entry name" value="ATP-sulfurylase"/>
    <property type="match status" value="1"/>
</dbReference>
<dbReference type="Pfam" id="PF14306">
    <property type="entry name" value="PUA_2"/>
    <property type="match status" value="1"/>
</dbReference>
<proteinExistence type="inferred from homology"/>
<dbReference type="Gene3D" id="3.10.400.10">
    <property type="entry name" value="Sulfate adenylyltransferase"/>
    <property type="match status" value="1"/>
</dbReference>